<evidence type="ECO:0000313" key="2">
    <source>
        <dbReference type="EMBL" id="CAD7444639.1"/>
    </source>
</evidence>
<dbReference type="Gene3D" id="3.90.1300.10">
    <property type="entry name" value="Amidase signature (AS) domain"/>
    <property type="match status" value="1"/>
</dbReference>
<feature type="domain" description="Amidase" evidence="1">
    <location>
        <begin position="253"/>
        <end position="416"/>
    </location>
</feature>
<name>A0A7R9I268_9NEOP</name>
<dbReference type="InterPro" id="IPR036928">
    <property type="entry name" value="AS_sf"/>
</dbReference>
<dbReference type="EMBL" id="OD566781">
    <property type="protein sequence ID" value="CAD7444639.1"/>
    <property type="molecule type" value="Genomic_DNA"/>
</dbReference>
<evidence type="ECO:0000259" key="1">
    <source>
        <dbReference type="Pfam" id="PF01425"/>
    </source>
</evidence>
<dbReference type="SUPFAM" id="SSF75304">
    <property type="entry name" value="Amidase signature (AS) enzymes"/>
    <property type="match status" value="2"/>
</dbReference>
<dbReference type="PANTHER" id="PTHR43372">
    <property type="entry name" value="FATTY-ACID AMIDE HYDROLASE"/>
    <property type="match status" value="1"/>
</dbReference>
<dbReference type="PANTHER" id="PTHR43372:SF4">
    <property type="entry name" value="FATTY-ACID AMIDE HYDROLASE 2"/>
    <property type="match status" value="1"/>
</dbReference>
<dbReference type="Pfam" id="PF01425">
    <property type="entry name" value="Amidase"/>
    <property type="match status" value="3"/>
</dbReference>
<feature type="domain" description="Amidase" evidence="1">
    <location>
        <begin position="159"/>
        <end position="229"/>
    </location>
</feature>
<protein>
    <recommendedName>
        <fullName evidence="1">Amidase domain-containing protein</fullName>
    </recommendedName>
</protein>
<reference evidence="2" key="1">
    <citation type="submission" date="2020-11" db="EMBL/GenBank/DDBJ databases">
        <authorList>
            <person name="Tran Van P."/>
        </authorList>
    </citation>
    <scope>NUCLEOTIDE SEQUENCE</scope>
</reference>
<dbReference type="InterPro" id="IPR023631">
    <property type="entry name" value="Amidase_dom"/>
</dbReference>
<dbReference type="AlphaFoldDB" id="A0A7R9I268"/>
<dbReference type="InterPro" id="IPR052739">
    <property type="entry name" value="FAAH2"/>
</dbReference>
<dbReference type="GO" id="GO:0012505">
    <property type="term" value="C:endomembrane system"/>
    <property type="evidence" value="ECO:0007669"/>
    <property type="project" value="TreeGrafter"/>
</dbReference>
<proteinExistence type="predicted"/>
<gene>
    <name evidence="2" type="ORF">TBIB3V08_LOCUS7012</name>
</gene>
<organism evidence="2">
    <name type="scientific">Timema bartmani</name>
    <dbReference type="NCBI Taxonomy" id="61472"/>
    <lineage>
        <taxon>Eukaryota</taxon>
        <taxon>Metazoa</taxon>
        <taxon>Ecdysozoa</taxon>
        <taxon>Arthropoda</taxon>
        <taxon>Hexapoda</taxon>
        <taxon>Insecta</taxon>
        <taxon>Pterygota</taxon>
        <taxon>Neoptera</taxon>
        <taxon>Polyneoptera</taxon>
        <taxon>Phasmatodea</taxon>
        <taxon>Timematodea</taxon>
        <taxon>Timematoidea</taxon>
        <taxon>Timematidae</taxon>
        <taxon>Timema</taxon>
    </lineage>
</organism>
<feature type="domain" description="Amidase" evidence="1">
    <location>
        <begin position="517"/>
        <end position="595"/>
    </location>
</feature>
<sequence>MYLLAIPTPTSVKGAARLGERLKYKIEHIGCNERWPDWRVALEPMASTTVKNVSRVLMRLSHRFIEMVVRCLLQLIYRSPGEQLPPIQDLLLLDSASALAYKIRTRKRRTLPGSNRNLRGDIRSVGLYKVVVIIGIAKEAKKEMVEVDNKSVPIKSETVVETFIARIKEVNPILNCVVDERFEAALKDAREVDSLLEKGTKTEKELERDTPYLGVPFTTKDCIAVKDRPAENGETEVRIPVMSPKAHSKFYMLDVTGMCHTSGLYCRRNIKAHEDGSAIAAMKRAGAIPLALTNVSEACMWWESNNLVHGRSNNPYNTHRIVGGSSGGEGCIHAAAASPIGIGSDIGGSIRMPAFFNGIFGHKPSRGIVSNFGQYPIPVGEQDTYLGIGPMCRFATDLAPTLRIISGKNAELLKLDEKVDIKKLKYYYMEDDGGSHMVSPVQKDIKESLRRVVAYLDKAHGIKAQKGSLNVYWELCKWVLCMSNHTFIGLATAVLEDMGVQHGSEKHTHFVGLCKELSQEIKDMLGTDGVFLYPTHPTTAPYHNEPLVKPFNFSYTGIVNILGLPATHCPLGLGTDGLPIGIQVIGALNQDRHTLAVAVELEKAFGGWVSPSTIL</sequence>
<accession>A0A7R9I268</accession>